<reference evidence="4" key="1">
    <citation type="journal article" date="2021" name="Proc. Natl. Acad. Sci. U.S.A.">
        <title>Three genomes in the algal genus Volvox reveal the fate of a haploid sex-determining region after a transition to homothallism.</title>
        <authorList>
            <person name="Yamamoto K."/>
            <person name="Hamaji T."/>
            <person name="Kawai-Toyooka H."/>
            <person name="Matsuzaki R."/>
            <person name="Takahashi F."/>
            <person name="Nishimura Y."/>
            <person name="Kawachi M."/>
            <person name="Noguchi H."/>
            <person name="Minakuchi Y."/>
            <person name="Umen J.G."/>
            <person name="Toyoda A."/>
            <person name="Nozaki H."/>
        </authorList>
    </citation>
    <scope>NUCLEOTIDE SEQUENCE</scope>
    <source>
        <strain evidence="5">NIES-3785</strain>
        <strain evidence="4">NIES-3786</strain>
    </source>
</reference>
<accession>A0A8J4FFL3</accession>
<organism evidence="4 6">
    <name type="scientific">Volvox reticuliferus</name>
    <dbReference type="NCBI Taxonomy" id="1737510"/>
    <lineage>
        <taxon>Eukaryota</taxon>
        <taxon>Viridiplantae</taxon>
        <taxon>Chlorophyta</taxon>
        <taxon>core chlorophytes</taxon>
        <taxon>Chlorophyceae</taxon>
        <taxon>CS clade</taxon>
        <taxon>Chlamydomonadales</taxon>
        <taxon>Volvocaceae</taxon>
        <taxon>Volvox</taxon>
    </lineage>
</organism>
<evidence type="ECO:0000313" key="6">
    <source>
        <dbReference type="Proteomes" id="UP000747110"/>
    </source>
</evidence>
<evidence type="ECO:0000256" key="1">
    <source>
        <dbReference type="PROSITE-ProRule" id="PRU00047"/>
    </source>
</evidence>
<dbReference type="EMBL" id="BNCQ01000005">
    <property type="protein sequence ID" value="GIL97798.1"/>
    <property type="molecule type" value="Genomic_DNA"/>
</dbReference>
<keyword evidence="1" id="KW-0862">Zinc</keyword>
<dbReference type="SMART" id="SM00343">
    <property type="entry name" value="ZnF_C2HC"/>
    <property type="match status" value="1"/>
</dbReference>
<feature type="region of interest" description="Disordered" evidence="2">
    <location>
        <begin position="177"/>
        <end position="221"/>
    </location>
</feature>
<gene>
    <name evidence="4" type="ORF">Vretifemale_912</name>
    <name evidence="5" type="ORF">Vretimale_3347</name>
</gene>
<dbReference type="Proteomes" id="UP000722791">
    <property type="component" value="Unassembled WGS sequence"/>
</dbReference>
<feature type="compositionally biased region" description="Gly residues" evidence="2">
    <location>
        <begin position="259"/>
        <end position="296"/>
    </location>
</feature>
<dbReference type="AlphaFoldDB" id="A0A8J4FFL3"/>
<dbReference type="InterPro" id="IPR001878">
    <property type="entry name" value="Znf_CCHC"/>
</dbReference>
<protein>
    <recommendedName>
        <fullName evidence="3">CCHC-type domain-containing protein</fullName>
    </recommendedName>
</protein>
<dbReference type="EMBL" id="BNCP01000002">
    <property type="protein sequence ID" value="GIL70071.1"/>
    <property type="molecule type" value="Genomic_DNA"/>
</dbReference>
<keyword evidence="6" id="KW-1185">Reference proteome</keyword>
<dbReference type="SUPFAM" id="SSF57756">
    <property type="entry name" value="Retrovirus zinc finger-like domains"/>
    <property type="match status" value="1"/>
</dbReference>
<dbReference type="Pfam" id="PF00098">
    <property type="entry name" value="zf-CCHC"/>
    <property type="match status" value="1"/>
</dbReference>
<proteinExistence type="predicted"/>
<sequence>MGKIRFEPLKKADEYLRWEVHARNHLIREKLWDTASSKPISSGNKAEEAKAELVQMVAGAFVENVYKAADAAVAWDHLHDEFVTQIPLQQQEYHTKLTNIRKEPDECIDEYLLRAEGYSKILAAIDFKIPDSVIVASVLKGLNSDYDTARIILECLAKLGKATLRSIRPALLSAEAEVKRKEKQETTPTLVFGNRHSTGGGQRQHQPLQRQLYGQQSRQQKQQGEGIESVCWKCGSTEHFKKDCPRWLAEQQGQWVGSGNRGGGNNRSGSGGNRGAKGNRVGGNNRGDAGGGGNGGRRNTFVLATTVAGLEHVSQQIKSQGKWILDTGAGLRAMDCKDDLIVTSHAPFQVMHNLPNLHVCAAQGHREPTCCAGFPCPKRTCAYEH</sequence>
<dbReference type="GO" id="GO:0008270">
    <property type="term" value="F:zinc ion binding"/>
    <property type="evidence" value="ECO:0007669"/>
    <property type="project" value="UniProtKB-KW"/>
</dbReference>
<evidence type="ECO:0000259" key="3">
    <source>
        <dbReference type="PROSITE" id="PS50158"/>
    </source>
</evidence>
<name>A0A8J4FFL3_9CHLO</name>
<dbReference type="GO" id="GO:0003676">
    <property type="term" value="F:nucleic acid binding"/>
    <property type="evidence" value="ECO:0007669"/>
    <property type="project" value="InterPro"/>
</dbReference>
<dbReference type="PANTHER" id="PTHR47481">
    <property type="match status" value="1"/>
</dbReference>
<dbReference type="OrthoDB" id="10059408at2759"/>
<evidence type="ECO:0000313" key="5">
    <source>
        <dbReference type="EMBL" id="GIL97798.1"/>
    </source>
</evidence>
<feature type="compositionally biased region" description="Low complexity" evidence="2">
    <location>
        <begin position="208"/>
        <end position="221"/>
    </location>
</feature>
<dbReference type="InterPro" id="IPR036875">
    <property type="entry name" value="Znf_CCHC_sf"/>
</dbReference>
<keyword evidence="1" id="KW-0863">Zinc-finger</keyword>
<evidence type="ECO:0000256" key="2">
    <source>
        <dbReference type="SAM" id="MobiDB-lite"/>
    </source>
</evidence>
<dbReference type="Proteomes" id="UP000747110">
    <property type="component" value="Unassembled WGS sequence"/>
</dbReference>
<feature type="domain" description="CCHC-type" evidence="3">
    <location>
        <begin position="231"/>
        <end position="246"/>
    </location>
</feature>
<keyword evidence="1" id="KW-0479">Metal-binding</keyword>
<comment type="caution">
    <text evidence="4">The sequence shown here is derived from an EMBL/GenBank/DDBJ whole genome shotgun (WGS) entry which is preliminary data.</text>
</comment>
<evidence type="ECO:0000313" key="4">
    <source>
        <dbReference type="EMBL" id="GIL70071.1"/>
    </source>
</evidence>
<dbReference type="Pfam" id="PF14223">
    <property type="entry name" value="Retrotran_gag_2"/>
    <property type="match status" value="1"/>
</dbReference>
<dbReference type="PANTHER" id="PTHR47481:SF31">
    <property type="entry name" value="OS01G0873500 PROTEIN"/>
    <property type="match status" value="1"/>
</dbReference>
<feature type="region of interest" description="Disordered" evidence="2">
    <location>
        <begin position="254"/>
        <end position="297"/>
    </location>
</feature>
<dbReference type="PROSITE" id="PS50158">
    <property type="entry name" value="ZF_CCHC"/>
    <property type="match status" value="1"/>
</dbReference>